<sequence>MQKAYEEIVNSFIDDKLGLSQSFLSDALATQLRENLRALNSGERLQAASIGNQAKRVTDLSNRGDKIYWLDRSHNDKHENLFFDLMDEFVSYLNSSCYTGITGYEFHYALYEKGTFYKKHLDQFQDNKSRAFTMIMYLNLDWKEEDGGNLCIFHENRTQIINPVNGSCVFFKSSELEHEVLPCNRQRLSITGWLKTN</sequence>
<keyword evidence="9" id="KW-1185">Reference proteome</keyword>
<dbReference type="GO" id="GO:0071456">
    <property type="term" value="P:cellular response to hypoxia"/>
    <property type="evidence" value="ECO:0007669"/>
    <property type="project" value="TreeGrafter"/>
</dbReference>
<dbReference type="PANTHER" id="PTHR12907">
    <property type="entry name" value="EGL NINE HOMOLOG-RELATED"/>
    <property type="match status" value="1"/>
</dbReference>
<dbReference type="AlphaFoldDB" id="A0A425XZY0"/>
<name>A0A425XZY0_9BACT</name>
<evidence type="ECO:0000256" key="3">
    <source>
        <dbReference type="ARBA" id="ARBA00022896"/>
    </source>
</evidence>
<evidence type="ECO:0000256" key="6">
    <source>
        <dbReference type="ARBA" id="ARBA00023004"/>
    </source>
</evidence>
<dbReference type="GO" id="GO:0031418">
    <property type="term" value="F:L-ascorbic acid binding"/>
    <property type="evidence" value="ECO:0007669"/>
    <property type="project" value="UniProtKB-KW"/>
</dbReference>
<proteinExistence type="predicted"/>
<dbReference type="RefSeq" id="WP_125031014.1">
    <property type="nucleotide sequence ID" value="NZ_JAPXVP010000009.1"/>
</dbReference>
<dbReference type="Pfam" id="PF13640">
    <property type="entry name" value="2OG-FeII_Oxy_3"/>
    <property type="match status" value="1"/>
</dbReference>
<dbReference type="PANTHER" id="PTHR12907:SF26">
    <property type="entry name" value="HIF PROLYL HYDROXYLASE, ISOFORM C"/>
    <property type="match status" value="1"/>
</dbReference>
<dbReference type="PROSITE" id="PS51471">
    <property type="entry name" value="FE2OG_OXY"/>
    <property type="match status" value="1"/>
</dbReference>
<dbReference type="GO" id="GO:0008198">
    <property type="term" value="F:ferrous iron binding"/>
    <property type="evidence" value="ECO:0007669"/>
    <property type="project" value="TreeGrafter"/>
</dbReference>
<dbReference type="GO" id="GO:0031543">
    <property type="term" value="F:peptidyl-proline dioxygenase activity"/>
    <property type="evidence" value="ECO:0007669"/>
    <property type="project" value="TreeGrafter"/>
</dbReference>
<keyword evidence="4" id="KW-0223">Dioxygenase</keyword>
<evidence type="ECO:0000259" key="7">
    <source>
        <dbReference type="PROSITE" id="PS51471"/>
    </source>
</evidence>
<evidence type="ECO:0000313" key="9">
    <source>
        <dbReference type="Proteomes" id="UP000285794"/>
    </source>
</evidence>
<keyword evidence="2" id="KW-0479">Metal-binding</keyword>
<keyword evidence="6" id="KW-0408">Iron</keyword>
<dbReference type="Proteomes" id="UP000285794">
    <property type="component" value="Unassembled WGS sequence"/>
</dbReference>
<reference evidence="8 9" key="1">
    <citation type="submission" date="2018-07" db="EMBL/GenBank/DDBJ databases">
        <title>Draft genome sequence of Ancylomarina sp. M1P.</title>
        <authorList>
            <person name="Yadav S."/>
            <person name="Villanueva L."/>
            <person name="Damste J.S.S."/>
        </authorList>
    </citation>
    <scope>NUCLEOTIDE SEQUENCE [LARGE SCALE GENOMIC DNA]</scope>
    <source>
        <strain evidence="8 9">M1P</strain>
    </source>
</reference>
<dbReference type="InterPro" id="IPR006620">
    <property type="entry name" value="Pro_4_hyd_alph"/>
</dbReference>
<feature type="domain" description="Fe2OG dioxygenase" evidence="7">
    <location>
        <begin position="102"/>
        <end position="196"/>
    </location>
</feature>
<keyword evidence="3" id="KW-0847">Vitamin C</keyword>
<protein>
    <submittedName>
        <fullName evidence="8">2OG-Fe(II) oxygenase</fullName>
    </submittedName>
</protein>
<evidence type="ECO:0000256" key="4">
    <source>
        <dbReference type="ARBA" id="ARBA00022964"/>
    </source>
</evidence>
<evidence type="ECO:0000256" key="2">
    <source>
        <dbReference type="ARBA" id="ARBA00022723"/>
    </source>
</evidence>
<evidence type="ECO:0000256" key="5">
    <source>
        <dbReference type="ARBA" id="ARBA00023002"/>
    </source>
</evidence>
<organism evidence="8 9">
    <name type="scientific">Ancylomarina euxinus</name>
    <dbReference type="NCBI Taxonomy" id="2283627"/>
    <lineage>
        <taxon>Bacteria</taxon>
        <taxon>Pseudomonadati</taxon>
        <taxon>Bacteroidota</taxon>
        <taxon>Bacteroidia</taxon>
        <taxon>Marinilabiliales</taxon>
        <taxon>Marinifilaceae</taxon>
        <taxon>Ancylomarina</taxon>
    </lineage>
</organism>
<dbReference type="Gene3D" id="2.60.120.620">
    <property type="entry name" value="q2cbj1_9rhob like domain"/>
    <property type="match status" value="1"/>
</dbReference>
<dbReference type="InterPro" id="IPR005123">
    <property type="entry name" value="Oxoglu/Fe-dep_dioxygenase_dom"/>
</dbReference>
<accession>A0A425XZY0</accession>
<evidence type="ECO:0000313" key="8">
    <source>
        <dbReference type="EMBL" id="RRG21015.1"/>
    </source>
</evidence>
<evidence type="ECO:0000256" key="1">
    <source>
        <dbReference type="ARBA" id="ARBA00001961"/>
    </source>
</evidence>
<comment type="cofactor">
    <cofactor evidence="1">
        <name>L-ascorbate</name>
        <dbReference type="ChEBI" id="CHEBI:38290"/>
    </cofactor>
</comment>
<dbReference type="SMART" id="SM00702">
    <property type="entry name" value="P4Hc"/>
    <property type="match status" value="1"/>
</dbReference>
<dbReference type="InterPro" id="IPR051559">
    <property type="entry name" value="HIF_prolyl_hydroxylases"/>
</dbReference>
<dbReference type="EMBL" id="QQWG01000010">
    <property type="protein sequence ID" value="RRG21015.1"/>
    <property type="molecule type" value="Genomic_DNA"/>
</dbReference>
<gene>
    <name evidence="8" type="ORF">DWB61_11385</name>
</gene>
<keyword evidence="5" id="KW-0560">Oxidoreductase</keyword>
<dbReference type="InterPro" id="IPR044862">
    <property type="entry name" value="Pro_4_hyd_alph_FE2OG_OXY"/>
</dbReference>
<comment type="caution">
    <text evidence="8">The sequence shown here is derived from an EMBL/GenBank/DDBJ whole genome shotgun (WGS) entry which is preliminary data.</text>
</comment>
<dbReference type="OrthoDB" id="9783171at2"/>